<dbReference type="PANTHER" id="PTHR45947:SF15">
    <property type="entry name" value="TEICHURONIC ACID BIOSYNTHESIS GLYCOSYLTRANSFERASE TUAC-RELATED"/>
    <property type="match status" value="1"/>
</dbReference>
<evidence type="ECO:0000313" key="4">
    <source>
        <dbReference type="Proteomes" id="UP000006844"/>
    </source>
</evidence>
<feature type="domain" description="Glycosyltransferase subfamily 4-like N-terminal" evidence="2">
    <location>
        <begin position="41"/>
        <end position="185"/>
    </location>
</feature>
<dbReference type="EMBL" id="CP002467">
    <property type="protein sequence ID" value="ADV81412.1"/>
    <property type="molecule type" value="Genomic_DNA"/>
</dbReference>
<dbReference type="SUPFAM" id="SSF53756">
    <property type="entry name" value="UDP-Glycosyltransferase/glycogen phosphorylase"/>
    <property type="match status" value="1"/>
</dbReference>
<protein>
    <submittedName>
        <fullName evidence="3">Glycosyl transferase group 1</fullName>
    </submittedName>
</protein>
<dbReference type="GO" id="GO:0016757">
    <property type="term" value="F:glycosyltransferase activity"/>
    <property type="evidence" value="ECO:0007669"/>
    <property type="project" value="InterPro"/>
</dbReference>
<feature type="domain" description="Glycosyl transferase family 1" evidence="1">
    <location>
        <begin position="195"/>
        <end position="351"/>
    </location>
</feature>
<sequence length="381" mass="41583">MKVAVVTQYFPTSLQPWAGHSAYQTLRLLAKSCDLKVFYPEVHYLAGKGSPRIDPAYQPSDVRVEYIPYPALPLVTRPLNGWSASGRLLPHVRRFDPDIVLNYVAYPDGFAAVRIGHILHKPVVLTAIGSDLNRMSDPLCAALTRKTLREAEFTVTVSGDLLQTARRLGASPAASAAILNGCDTEIFRPQALDAAREALGLPMSAKIVTYVGRYDLRKGLGELIEAAARVKEQTPELRCYLVGDGPDKVVLQASIEKHNAGDWITLVPPQPTGEVARWMAASDLVTLPSYKEGCPNVVIEALCAGRPVVATNVGGIPELMDATSGRLVPPMDVPALAAALQQTLEIRWNAEDIASRHTRSWQDVATDVLHVLEQTLRDFRP</sequence>
<dbReference type="Pfam" id="PF00534">
    <property type="entry name" value="Glycos_transf_1"/>
    <property type="match status" value="1"/>
</dbReference>
<keyword evidence="3" id="KW-0808">Transferase</keyword>
<dbReference type="PANTHER" id="PTHR45947">
    <property type="entry name" value="SULFOQUINOVOSYL TRANSFERASE SQD2"/>
    <property type="match status" value="1"/>
</dbReference>
<proteinExistence type="predicted"/>
<name>E8V3Z8_TERSS</name>
<dbReference type="Gene3D" id="3.40.50.2000">
    <property type="entry name" value="Glycogen Phosphorylase B"/>
    <property type="match status" value="2"/>
</dbReference>
<organism evidence="3 4">
    <name type="scientific">Terriglobus saanensis (strain ATCC BAA-1853 / DSM 23119 / SP1PR4)</name>
    <dbReference type="NCBI Taxonomy" id="401053"/>
    <lineage>
        <taxon>Bacteria</taxon>
        <taxon>Pseudomonadati</taxon>
        <taxon>Acidobacteriota</taxon>
        <taxon>Terriglobia</taxon>
        <taxon>Terriglobales</taxon>
        <taxon>Acidobacteriaceae</taxon>
        <taxon>Terriglobus</taxon>
    </lineage>
</organism>
<dbReference type="InterPro" id="IPR050194">
    <property type="entry name" value="Glycosyltransferase_grp1"/>
</dbReference>
<keyword evidence="4" id="KW-1185">Reference proteome</keyword>
<evidence type="ECO:0000313" key="3">
    <source>
        <dbReference type="EMBL" id="ADV81412.1"/>
    </source>
</evidence>
<dbReference type="Pfam" id="PF13439">
    <property type="entry name" value="Glyco_transf_4"/>
    <property type="match status" value="1"/>
</dbReference>
<reference evidence="3 4" key="1">
    <citation type="journal article" date="2012" name="Stand. Genomic Sci.">
        <title>Complete genome sequence of Terriglobus saanensis type strain SP1PR4(T), an Acidobacteria from tundra soil.</title>
        <authorList>
            <person name="Rawat S.R."/>
            <person name="Mannisto M.K."/>
            <person name="Starovoytov V."/>
            <person name="Goodwin L."/>
            <person name="Nolan M."/>
            <person name="Hauser L."/>
            <person name="Land M."/>
            <person name="Davenport K.W."/>
            <person name="Woyke T."/>
            <person name="Haggblom M.M."/>
        </authorList>
    </citation>
    <scope>NUCLEOTIDE SEQUENCE</scope>
    <source>
        <strain evidence="4">ATCC BAA-1853 / DSM 23119 / SP1PR4</strain>
    </source>
</reference>
<accession>E8V3Z8</accession>
<gene>
    <name evidence="3" type="ordered locus">AciPR4_0577</name>
</gene>
<dbReference type="STRING" id="401053.AciPR4_0577"/>
<dbReference type="KEGG" id="tsa:AciPR4_0577"/>
<dbReference type="eggNOG" id="COG0438">
    <property type="taxonomic scope" value="Bacteria"/>
</dbReference>
<dbReference type="AlphaFoldDB" id="E8V3Z8"/>
<dbReference type="Proteomes" id="UP000006844">
    <property type="component" value="Chromosome"/>
</dbReference>
<evidence type="ECO:0000259" key="2">
    <source>
        <dbReference type="Pfam" id="PF13439"/>
    </source>
</evidence>
<dbReference type="InterPro" id="IPR028098">
    <property type="entry name" value="Glyco_trans_4-like_N"/>
</dbReference>
<dbReference type="HOGENOM" id="CLU_009583_2_4_0"/>
<dbReference type="OrthoDB" id="9806653at2"/>
<dbReference type="InterPro" id="IPR001296">
    <property type="entry name" value="Glyco_trans_1"/>
</dbReference>
<dbReference type="RefSeq" id="WP_013567145.1">
    <property type="nucleotide sequence ID" value="NC_014963.1"/>
</dbReference>
<evidence type="ECO:0000259" key="1">
    <source>
        <dbReference type="Pfam" id="PF00534"/>
    </source>
</evidence>